<sequence length="100" mass="11066">MADLQVDYVSLDRVHTALSRIAAEFEQMERHRDEVGEIWGSVHIRKAMSGFAGNWDRHRRGLLESVRSVGEMCAATATTFRDVERGLAGSLTVGPQDGPP</sequence>
<evidence type="ECO:0000313" key="1">
    <source>
        <dbReference type="EMBL" id="GAA0610532.1"/>
    </source>
</evidence>
<organism evidence="1 2">
    <name type="scientific">Sporichthya brevicatena</name>
    <dbReference type="NCBI Taxonomy" id="171442"/>
    <lineage>
        <taxon>Bacteria</taxon>
        <taxon>Bacillati</taxon>
        <taxon>Actinomycetota</taxon>
        <taxon>Actinomycetes</taxon>
        <taxon>Sporichthyales</taxon>
        <taxon>Sporichthyaceae</taxon>
        <taxon>Sporichthya</taxon>
    </lineage>
</organism>
<gene>
    <name evidence="1" type="ORF">GCM10009547_10700</name>
</gene>
<name>A0ABN1GFN0_9ACTN</name>
<accession>A0ABN1GFN0</accession>
<dbReference type="EMBL" id="BAAAHE010000008">
    <property type="protein sequence ID" value="GAA0610532.1"/>
    <property type="molecule type" value="Genomic_DNA"/>
</dbReference>
<protein>
    <recommendedName>
        <fullName evidence="3">WXG100 family type VII secretion target</fullName>
    </recommendedName>
</protein>
<evidence type="ECO:0000313" key="2">
    <source>
        <dbReference type="Proteomes" id="UP001500957"/>
    </source>
</evidence>
<evidence type="ECO:0008006" key="3">
    <source>
        <dbReference type="Google" id="ProtNLM"/>
    </source>
</evidence>
<keyword evidence="2" id="KW-1185">Reference proteome</keyword>
<dbReference type="Proteomes" id="UP001500957">
    <property type="component" value="Unassembled WGS sequence"/>
</dbReference>
<proteinExistence type="predicted"/>
<comment type="caution">
    <text evidence="1">The sequence shown here is derived from an EMBL/GenBank/DDBJ whole genome shotgun (WGS) entry which is preliminary data.</text>
</comment>
<dbReference type="RefSeq" id="WP_344602403.1">
    <property type="nucleotide sequence ID" value="NZ_BAAAHE010000008.1"/>
</dbReference>
<reference evidence="1 2" key="1">
    <citation type="journal article" date="2019" name="Int. J. Syst. Evol. Microbiol.">
        <title>The Global Catalogue of Microorganisms (GCM) 10K type strain sequencing project: providing services to taxonomists for standard genome sequencing and annotation.</title>
        <authorList>
            <consortium name="The Broad Institute Genomics Platform"/>
            <consortium name="The Broad Institute Genome Sequencing Center for Infectious Disease"/>
            <person name="Wu L."/>
            <person name="Ma J."/>
        </authorList>
    </citation>
    <scope>NUCLEOTIDE SEQUENCE [LARGE SCALE GENOMIC DNA]</scope>
    <source>
        <strain evidence="1 2">JCM 10671</strain>
    </source>
</reference>